<gene>
    <name evidence="1" type="ORF">UTRI_10119</name>
</gene>
<dbReference type="AlphaFoldDB" id="A0A5C3E2D2"/>
<dbReference type="EMBL" id="OOIN01000006">
    <property type="protein sequence ID" value="SPO23589.1"/>
    <property type="molecule type" value="Genomic_DNA"/>
</dbReference>
<proteinExistence type="predicted"/>
<sequence length="338" mass="36133">MTIDILYYEEPTGVIFHHTAIHTGEVVRIVDFDGHRWISDASDIVDYSDQSKDSYPTTVPVYLLSTGAQHGRVHIDATGDLSYHVGSYAYYQCRNWEINRCCRAPGTAATNYQSRAFGSAEFSNHAYTDLLAIYRSNGGRSCGIAVATRGGTTGTQCLTNRAASKRGANYSNCGNICQGVGGLTNASGFYAGPLSSECKCCVNSIGASCAELCHEQSAGTSGVTYSCVNLFSRKRSTIPITLNGLPEDGEYTNQVSGGVDKWFSVQADPVCSGESVAPEVVVGKTTLRYDGSDAAKAVVELVEEYQGDSSEMKRDLSTQTLHAAVMAIPGVDLLIVSN</sequence>
<evidence type="ECO:0000313" key="2">
    <source>
        <dbReference type="Proteomes" id="UP000324022"/>
    </source>
</evidence>
<organism evidence="1 2">
    <name type="scientific">Ustilago trichophora</name>
    <dbReference type="NCBI Taxonomy" id="86804"/>
    <lineage>
        <taxon>Eukaryota</taxon>
        <taxon>Fungi</taxon>
        <taxon>Dikarya</taxon>
        <taxon>Basidiomycota</taxon>
        <taxon>Ustilaginomycotina</taxon>
        <taxon>Ustilaginomycetes</taxon>
        <taxon>Ustilaginales</taxon>
        <taxon>Ustilaginaceae</taxon>
        <taxon>Ustilago</taxon>
    </lineage>
</organism>
<reference evidence="1 2" key="1">
    <citation type="submission" date="2018-03" db="EMBL/GenBank/DDBJ databases">
        <authorList>
            <person name="Guldener U."/>
        </authorList>
    </citation>
    <scope>NUCLEOTIDE SEQUENCE [LARGE SCALE GENOMIC DNA]</scope>
    <source>
        <strain evidence="1 2">NBRC100155</strain>
    </source>
</reference>
<accession>A0A5C3E2D2</accession>
<keyword evidence="2" id="KW-1185">Reference proteome</keyword>
<dbReference type="Proteomes" id="UP000324022">
    <property type="component" value="Unassembled WGS sequence"/>
</dbReference>
<protein>
    <submittedName>
        <fullName evidence="1">Uncharacterized protein</fullName>
    </submittedName>
</protein>
<evidence type="ECO:0000313" key="1">
    <source>
        <dbReference type="EMBL" id="SPO23589.1"/>
    </source>
</evidence>
<name>A0A5C3E2D2_9BASI</name>